<dbReference type="Proteomes" id="UP000235682">
    <property type="component" value="Unassembled WGS sequence"/>
</dbReference>
<dbReference type="EMBL" id="PNHE01000038">
    <property type="protein sequence ID" value="PMC57877.1"/>
    <property type="molecule type" value="Genomic_DNA"/>
</dbReference>
<reference evidence="2 3" key="1">
    <citation type="submission" date="2017-09" db="EMBL/GenBank/DDBJ databases">
        <title>Bacterial strain isolated from the female urinary microbiota.</title>
        <authorList>
            <person name="Thomas-White K."/>
            <person name="Kumar N."/>
            <person name="Forster S."/>
            <person name="Putonti C."/>
            <person name="Lawley T."/>
            <person name="Wolfe A.J."/>
        </authorList>
    </citation>
    <scope>NUCLEOTIDE SEQUENCE [LARGE SCALE GENOMIC DNA]</scope>
    <source>
        <strain evidence="2 3">UMB0852</strain>
    </source>
</reference>
<gene>
    <name evidence="2" type="ORF">CJ205_07380</name>
</gene>
<dbReference type="InterPro" id="IPR050712">
    <property type="entry name" value="NAD(P)H-dep_reductase"/>
</dbReference>
<evidence type="ECO:0000259" key="1">
    <source>
        <dbReference type="Pfam" id="PF03358"/>
    </source>
</evidence>
<name>A0A2N6SLB5_9LACT</name>
<accession>A0A2N6SLB5</accession>
<dbReference type="GO" id="GO:0016491">
    <property type="term" value="F:oxidoreductase activity"/>
    <property type="evidence" value="ECO:0007669"/>
    <property type="project" value="InterPro"/>
</dbReference>
<dbReference type="RefSeq" id="WP_102228075.1">
    <property type="nucleotide sequence ID" value="NZ_PNFY01000041.1"/>
</dbReference>
<comment type="caution">
    <text evidence="2">The sequence shown here is derived from an EMBL/GenBank/DDBJ whole genome shotgun (WGS) entry which is preliminary data.</text>
</comment>
<dbReference type="Pfam" id="PF03358">
    <property type="entry name" value="FMN_red"/>
    <property type="match status" value="1"/>
</dbReference>
<evidence type="ECO:0000313" key="2">
    <source>
        <dbReference type="EMBL" id="PMC57877.1"/>
    </source>
</evidence>
<dbReference type="InterPro" id="IPR005025">
    <property type="entry name" value="FMN_Rdtase-like_dom"/>
</dbReference>
<dbReference type="Gene3D" id="3.40.50.360">
    <property type="match status" value="1"/>
</dbReference>
<dbReference type="GO" id="GO:0010181">
    <property type="term" value="F:FMN binding"/>
    <property type="evidence" value="ECO:0007669"/>
    <property type="project" value="TreeGrafter"/>
</dbReference>
<protein>
    <submittedName>
        <fullName evidence="2">NADPH-dependent FMN reductase</fullName>
    </submittedName>
</protein>
<sequence>MKKVIAIVGNNAEKSTNRQLIQYIQSRYSGLFDIDIMEVKDFPLFNKPANMQLPDYVKEQVERIEACDGVIIATPEYDHAPPAALTNAIAWMSYGVYPFASKPVLITGASYGVLGTSRAQGQLRQIFTAPELRAHVMPGVEFLVGHSLQAFDADGQLKDQDLVAQLDAIMRDFNTFVKVNEQLVEERDLSRKAAEEFTWDQ</sequence>
<dbReference type="OrthoDB" id="9812295at2"/>
<dbReference type="PANTHER" id="PTHR30543">
    <property type="entry name" value="CHROMATE REDUCTASE"/>
    <property type="match status" value="1"/>
</dbReference>
<dbReference type="STRING" id="84521.SAMN04487994_10509"/>
<dbReference type="PANTHER" id="PTHR30543:SF21">
    <property type="entry name" value="NAD(P)H-DEPENDENT FMN REDUCTASE LOT6"/>
    <property type="match status" value="1"/>
</dbReference>
<dbReference type="GO" id="GO:0005829">
    <property type="term" value="C:cytosol"/>
    <property type="evidence" value="ECO:0007669"/>
    <property type="project" value="TreeGrafter"/>
</dbReference>
<feature type="domain" description="NADPH-dependent FMN reductase-like" evidence="1">
    <location>
        <begin position="3"/>
        <end position="147"/>
    </location>
</feature>
<evidence type="ECO:0000313" key="3">
    <source>
        <dbReference type="Proteomes" id="UP000235682"/>
    </source>
</evidence>
<dbReference type="InterPro" id="IPR029039">
    <property type="entry name" value="Flavoprotein-like_sf"/>
</dbReference>
<organism evidence="2 3">
    <name type="scientific">Dolosicoccus paucivorans</name>
    <dbReference type="NCBI Taxonomy" id="84521"/>
    <lineage>
        <taxon>Bacteria</taxon>
        <taxon>Bacillati</taxon>
        <taxon>Bacillota</taxon>
        <taxon>Bacilli</taxon>
        <taxon>Lactobacillales</taxon>
        <taxon>Aerococcaceae</taxon>
        <taxon>Dolosicoccus</taxon>
    </lineage>
</organism>
<proteinExistence type="predicted"/>
<dbReference type="AlphaFoldDB" id="A0A2N6SLB5"/>
<dbReference type="SUPFAM" id="SSF52218">
    <property type="entry name" value="Flavoproteins"/>
    <property type="match status" value="1"/>
</dbReference>
<keyword evidence="3" id="KW-1185">Reference proteome</keyword>